<evidence type="ECO:0000313" key="3">
    <source>
        <dbReference type="EMBL" id="EAR91797.1"/>
    </source>
</evidence>
<evidence type="ECO:0000259" key="2">
    <source>
        <dbReference type="PROSITE" id="PS50011"/>
    </source>
</evidence>
<dbReference type="Gene3D" id="1.10.510.10">
    <property type="entry name" value="Transferase(Phosphotransferase) domain 1"/>
    <property type="match status" value="1"/>
</dbReference>
<accession>Q233N2</accession>
<dbReference type="GO" id="GO:0005524">
    <property type="term" value="F:ATP binding"/>
    <property type="evidence" value="ECO:0007669"/>
    <property type="project" value="InterPro"/>
</dbReference>
<evidence type="ECO:0000313" key="4">
    <source>
        <dbReference type="Proteomes" id="UP000009168"/>
    </source>
</evidence>
<dbReference type="HOGENOM" id="CLU_422447_0_0_1"/>
<keyword evidence="4" id="KW-1185">Reference proteome</keyword>
<dbReference type="InParanoid" id="Q233N2"/>
<dbReference type="Proteomes" id="UP000009168">
    <property type="component" value="Unassembled WGS sequence"/>
</dbReference>
<sequence length="649" mass="75843">MSVLSPLQKKNLQVMKSSKPPLSKKVDQSVKSHSENGYFYNNKQKNLRNTCSTQSSSNSSISQSLSSFALSQKSFSSQNSANDFSINSQINCNDLFQENIFLNYYQQQKQNQNVFNSKRISVFSSVKSLSELENISQTNAEFVSQNKYCLDDQMSNIKLSVLKSKNNNFEDKFQLKQFQEEYNQNIQNYQKNEKQTIKNQKSCYLSSNQELINNYSISDRNTQNKRSIIKIQRSKLNLVLPQQQKVNQLNCKINNKDHKNQNNLVLLEQLKEGQEVDTYKAFDSTSKQLCIIKRIKSNKYEIQAIQRDLKNQSYPFNQQNCFDNLLKLEEIQSVEQINNTIAEKNQGQDQLVYVKCQYLENQSLSDLLQYSKILNEKCIHQIFKQVYSKILSLSNSQIQLRNGISFQNILFDKDFQVVLGHRFSSESIDDDFKRIKQLSLYYSINEKTEQIQDHISKQSQIILNLGYLILKSIISPHFSIFSQSSSQKFSIKNFKQNYKSKNCCIYHDICEVAENQIKGSFIDLSKALEIQKFIKNNYSQSMIDLLCGTLKYNMKQRYSLTQLNQYFSNDQSFQNSQEKIQKLFQAVKIKRIQQQKQVLIEQAQKEIKQIKELISNLKDNKEETALEISKQILYEGIFTPNQVYQQFLS</sequence>
<dbReference type="InterPro" id="IPR000719">
    <property type="entry name" value="Prot_kinase_dom"/>
</dbReference>
<dbReference type="InterPro" id="IPR011009">
    <property type="entry name" value="Kinase-like_dom_sf"/>
</dbReference>
<feature type="domain" description="Protein kinase" evidence="2">
    <location>
        <begin position="264"/>
        <end position="567"/>
    </location>
</feature>
<keyword evidence="1" id="KW-0175">Coiled coil</keyword>
<dbReference type="PROSITE" id="PS50011">
    <property type="entry name" value="PROTEIN_KINASE_DOM"/>
    <property type="match status" value="1"/>
</dbReference>
<dbReference type="GO" id="GO:0004672">
    <property type="term" value="F:protein kinase activity"/>
    <property type="evidence" value="ECO:0007669"/>
    <property type="project" value="InterPro"/>
</dbReference>
<dbReference type="AlphaFoldDB" id="Q233N2"/>
<dbReference type="EMBL" id="GG662769">
    <property type="protein sequence ID" value="EAR91797.1"/>
    <property type="molecule type" value="Genomic_DNA"/>
</dbReference>
<protein>
    <recommendedName>
        <fullName evidence="2">Protein kinase domain-containing protein</fullName>
    </recommendedName>
</protein>
<gene>
    <name evidence="3" type="ORF">TTHERM_00809420</name>
</gene>
<dbReference type="RefSeq" id="XP_001012042.1">
    <property type="nucleotide sequence ID" value="XM_001012042.1"/>
</dbReference>
<organism evidence="3 4">
    <name type="scientific">Tetrahymena thermophila (strain SB210)</name>
    <dbReference type="NCBI Taxonomy" id="312017"/>
    <lineage>
        <taxon>Eukaryota</taxon>
        <taxon>Sar</taxon>
        <taxon>Alveolata</taxon>
        <taxon>Ciliophora</taxon>
        <taxon>Intramacronucleata</taxon>
        <taxon>Oligohymenophorea</taxon>
        <taxon>Hymenostomatida</taxon>
        <taxon>Tetrahymenina</taxon>
        <taxon>Tetrahymenidae</taxon>
        <taxon>Tetrahymena</taxon>
    </lineage>
</organism>
<feature type="coiled-coil region" evidence="1">
    <location>
        <begin position="589"/>
        <end position="627"/>
    </location>
</feature>
<name>Q233N2_TETTS</name>
<dbReference type="GeneID" id="7829684"/>
<dbReference type="KEGG" id="tet:TTHERM_00809420"/>
<dbReference type="SUPFAM" id="SSF56112">
    <property type="entry name" value="Protein kinase-like (PK-like)"/>
    <property type="match status" value="1"/>
</dbReference>
<reference evidence="4" key="1">
    <citation type="journal article" date="2006" name="PLoS Biol.">
        <title>Macronuclear genome sequence of the ciliate Tetrahymena thermophila, a model eukaryote.</title>
        <authorList>
            <person name="Eisen J.A."/>
            <person name="Coyne R.S."/>
            <person name="Wu M."/>
            <person name="Wu D."/>
            <person name="Thiagarajan M."/>
            <person name="Wortman J.R."/>
            <person name="Badger J.H."/>
            <person name="Ren Q."/>
            <person name="Amedeo P."/>
            <person name="Jones K.M."/>
            <person name="Tallon L.J."/>
            <person name="Delcher A.L."/>
            <person name="Salzberg S.L."/>
            <person name="Silva J.C."/>
            <person name="Haas B.J."/>
            <person name="Majoros W.H."/>
            <person name="Farzad M."/>
            <person name="Carlton J.M."/>
            <person name="Smith R.K. Jr."/>
            <person name="Garg J."/>
            <person name="Pearlman R.E."/>
            <person name="Karrer K.M."/>
            <person name="Sun L."/>
            <person name="Manning G."/>
            <person name="Elde N.C."/>
            <person name="Turkewitz A.P."/>
            <person name="Asai D.J."/>
            <person name="Wilkes D.E."/>
            <person name="Wang Y."/>
            <person name="Cai H."/>
            <person name="Collins K."/>
            <person name="Stewart B.A."/>
            <person name="Lee S.R."/>
            <person name="Wilamowska K."/>
            <person name="Weinberg Z."/>
            <person name="Ruzzo W.L."/>
            <person name="Wloga D."/>
            <person name="Gaertig J."/>
            <person name="Frankel J."/>
            <person name="Tsao C.-C."/>
            <person name="Gorovsky M.A."/>
            <person name="Keeling P.J."/>
            <person name="Waller R.F."/>
            <person name="Patron N.J."/>
            <person name="Cherry J.M."/>
            <person name="Stover N.A."/>
            <person name="Krieger C.J."/>
            <person name="del Toro C."/>
            <person name="Ryder H.F."/>
            <person name="Williamson S.C."/>
            <person name="Barbeau R.A."/>
            <person name="Hamilton E.P."/>
            <person name="Orias E."/>
        </authorList>
    </citation>
    <scope>NUCLEOTIDE SEQUENCE [LARGE SCALE GENOMIC DNA]</scope>
    <source>
        <strain evidence="4">SB210</strain>
    </source>
</reference>
<evidence type="ECO:0000256" key="1">
    <source>
        <dbReference type="SAM" id="Coils"/>
    </source>
</evidence>
<proteinExistence type="predicted"/>